<protein>
    <submittedName>
        <fullName evidence="1">Uncharacterized protein</fullName>
    </submittedName>
</protein>
<organism evidence="1 2">
    <name type="scientific">Paragonimus skrjabini miyazakii</name>
    <dbReference type="NCBI Taxonomy" id="59628"/>
    <lineage>
        <taxon>Eukaryota</taxon>
        <taxon>Metazoa</taxon>
        <taxon>Spiralia</taxon>
        <taxon>Lophotrochozoa</taxon>
        <taxon>Platyhelminthes</taxon>
        <taxon>Trematoda</taxon>
        <taxon>Digenea</taxon>
        <taxon>Plagiorchiida</taxon>
        <taxon>Troglotremata</taxon>
        <taxon>Troglotrematidae</taxon>
        <taxon>Paragonimus</taxon>
    </lineage>
</organism>
<evidence type="ECO:0000313" key="1">
    <source>
        <dbReference type="EMBL" id="KAF7234396.1"/>
    </source>
</evidence>
<proteinExistence type="predicted"/>
<dbReference type="EMBL" id="JTDE01009900">
    <property type="protein sequence ID" value="KAF7234396.1"/>
    <property type="molecule type" value="Genomic_DNA"/>
</dbReference>
<dbReference type="AlphaFoldDB" id="A0A8S9YDI5"/>
<keyword evidence="2" id="KW-1185">Reference proteome</keyword>
<comment type="caution">
    <text evidence="1">The sequence shown here is derived from an EMBL/GenBank/DDBJ whole genome shotgun (WGS) entry which is preliminary data.</text>
</comment>
<sequence length="85" mass="9848">MLYKFQLNQTYTRFYGFADLHRSYTEKDTAFWIVDTEEGGRSMVNPNEIVLVASVPYEHGRVGFRGMLSDSPSPRGSWLHWVSIT</sequence>
<reference evidence="1" key="1">
    <citation type="submission" date="2019-07" db="EMBL/GenBank/DDBJ databases">
        <title>Annotation for the trematode Paragonimus miyazaki's.</title>
        <authorList>
            <person name="Choi Y.-J."/>
        </authorList>
    </citation>
    <scope>NUCLEOTIDE SEQUENCE</scope>
    <source>
        <strain evidence="1">Japan</strain>
    </source>
</reference>
<accession>A0A8S9YDI5</accession>
<evidence type="ECO:0000313" key="2">
    <source>
        <dbReference type="Proteomes" id="UP000822476"/>
    </source>
</evidence>
<gene>
    <name evidence="1" type="ORF">EG68_11955</name>
</gene>
<name>A0A8S9YDI5_9TREM</name>
<dbReference type="Proteomes" id="UP000822476">
    <property type="component" value="Unassembled WGS sequence"/>
</dbReference>